<keyword evidence="3 6" id="KW-0812">Transmembrane</keyword>
<feature type="transmembrane region" description="Helical" evidence="7">
    <location>
        <begin position="87"/>
        <end position="105"/>
    </location>
</feature>
<evidence type="ECO:0000256" key="6">
    <source>
        <dbReference type="RuleBase" id="RU003943"/>
    </source>
</evidence>
<evidence type="ECO:0000313" key="8">
    <source>
        <dbReference type="EMBL" id="MBD3364156.1"/>
    </source>
</evidence>
<dbReference type="Gene3D" id="1.10.3470.10">
    <property type="entry name" value="ABC transporter involved in vitamin B12 uptake, BtuC"/>
    <property type="match status" value="1"/>
</dbReference>
<evidence type="ECO:0000256" key="4">
    <source>
        <dbReference type="ARBA" id="ARBA00022989"/>
    </source>
</evidence>
<reference evidence="8" key="1">
    <citation type="submission" date="2019-11" db="EMBL/GenBank/DDBJ databases">
        <title>Microbial mats filling the niche in hypersaline microbial mats.</title>
        <authorList>
            <person name="Wong H.L."/>
            <person name="Macleod F.I."/>
            <person name="White R.A. III"/>
            <person name="Burns B.P."/>
        </authorList>
    </citation>
    <scope>NUCLEOTIDE SEQUENCE</scope>
    <source>
        <strain evidence="8">Bin_327</strain>
    </source>
</reference>
<accession>A0A9D5K836</accession>
<feature type="transmembrane region" description="Helical" evidence="7">
    <location>
        <begin position="243"/>
        <end position="262"/>
    </location>
</feature>
<dbReference type="InterPro" id="IPR001626">
    <property type="entry name" value="ABC_TroCD"/>
</dbReference>
<dbReference type="InterPro" id="IPR037294">
    <property type="entry name" value="ABC_BtuC-like"/>
</dbReference>
<gene>
    <name evidence="8" type="ORF">GF359_02970</name>
</gene>
<feature type="transmembrane region" description="Helical" evidence="7">
    <location>
        <begin position="42"/>
        <end position="67"/>
    </location>
</feature>
<evidence type="ECO:0000256" key="5">
    <source>
        <dbReference type="ARBA" id="ARBA00023136"/>
    </source>
</evidence>
<comment type="similarity">
    <text evidence="2 6">Belongs to the ABC-3 integral membrane protein family.</text>
</comment>
<comment type="subcellular location">
    <subcellularLocation>
        <location evidence="6">Cell membrane</location>
        <topology evidence="6">Multi-pass membrane protein</topology>
    </subcellularLocation>
    <subcellularLocation>
        <location evidence="1">Membrane</location>
        <topology evidence="1">Multi-pass membrane protein</topology>
    </subcellularLocation>
</comment>
<feature type="transmembrane region" description="Helical" evidence="7">
    <location>
        <begin position="6"/>
        <end position="30"/>
    </location>
</feature>
<dbReference type="GO" id="GO:0055085">
    <property type="term" value="P:transmembrane transport"/>
    <property type="evidence" value="ECO:0007669"/>
    <property type="project" value="InterPro"/>
</dbReference>
<evidence type="ECO:0000313" key="9">
    <source>
        <dbReference type="Proteomes" id="UP000630660"/>
    </source>
</evidence>
<evidence type="ECO:0000256" key="1">
    <source>
        <dbReference type="ARBA" id="ARBA00004141"/>
    </source>
</evidence>
<dbReference type="PANTHER" id="PTHR30477:SF0">
    <property type="entry name" value="METAL TRANSPORT SYSTEM MEMBRANE PROTEIN TM_0125-RELATED"/>
    <property type="match status" value="1"/>
</dbReference>
<organism evidence="8 9">
    <name type="scientific">candidate division WOR-3 bacterium</name>
    <dbReference type="NCBI Taxonomy" id="2052148"/>
    <lineage>
        <taxon>Bacteria</taxon>
        <taxon>Bacteria division WOR-3</taxon>
    </lineage>
</organism>
<dbReference type="GO" id="GO:0010043">
    <property type="term" value="P:response to zinc ion"/>
    <property type="evidence" value="ECO:0007669"/>
    <property type="project" value="TreeGrafter"/>
</dbReference>
<dbReference type="PANTHER" id="PTHR30477">
    <property type="entry name" value="ABC-TRANSPORTER METAL-BINDING PROTEIN"/>
    <property type="match status" value="1"/>
</dbReference>
<name>A0A9D5K836_UNCW3</name>
<dbReference type="GO" id="GO:0043190">
    <property type="term" value="C:ATP-binding cassette (ABC) transporter complex"/>
    <property type="evidence" value="ECO:0007669"/>
    <property type="project" value="InterPro"/>
</dbReference>
<dbReference type="Pfam" id="PF00950">
    <property type="entry name" value="ABC-3"/>
    <property type="match status" value="1"/>
</dbReference>
<proteinExistence type="inferred from homology"/>
<keyword evidence="4 7" id="KW-1133">Transmembrane helix</keyword>
<comment type="caution">
    <text evidence="8">The sequence shown here is derived from an EMBL/GenBank/DDBJ whole genome shotgun (WGS) entry which is preliminary data.</text>
</comment>
<dbReference type="SUPFAM" id="SSF81345">
    <property type="entry name" value="ABC transporter involved in vitamin B12 uptake, BtuC"/>
    <property type="match status" value="1"/>
</dbReference>
<feature type="transmembrane region" description="Helical" evidence="7">
    <location>
        <begin position="212"/>
        <end position="237"/>
    </location>
</feature>
<feature type="transmembrane region" description="Helical" evidence="7">
    <location>
        <begin position="169"/>
        <end position="200"/>
    </location>
</feature>
<sequence>MLESAFMTRAMLAGVIVSLLLSVLGFFILLRKMSFIGVGIAHAAFGGVALGQLLGVPVLVSAAFFSVATGVGIGAVTRNGRIKEDTAIGIFFAAGMALGILFIYLKPGYSADIISYLFGSILAVTGADLWIIAIVSTLVLGLILLFFKELLASSFDAELARVSGIPERFLFYLLLGLVSLGIVVSIKIVGIVLVSALLVLPAATALQYSRRWLLVVFLAVLFGLIYTIGGLIASYWLDIPSGATIVILGTIIFLVSLLFSPVRRGGKSKVPT</sequence>
<keyword evidence="5 7" id="KW-0472">Membrane</keyword>
<evidence type="ECO:0000256" key="3">
    <source>
        <dbReference type="ARBA" id="ARBA00022692"/>
    </source>
</evidence>
<evidence type="ECO:0000256" key="2">
    <source>
        <dbReference type="ARBA" id="ARBA00008034"/>
    </source>
</evidence>
<dbReference type="Proteomes" id="UP000630660">
    <property type="component" value="Unassembled WGS sequence"/>
</dbReference>
<dbReference type="EMBL" id="WJKJ01000093">
    <property type="protein sequence ID" value="MBD3364156.1"/>
    <property type="molecule type" value="Genomic_DNA"/>
</dbReference>
<evidence type="ECO:0000256" key="7">
    <source>
        <dbReference type="SAM" id="Phobius"/>
    </source>
</evidence>
<protein>
    <submittedName>
        <fullName evidence="8">Iron chelate uptake ABC transporter family permease subunit</fullName>
    </submittedName>
</protein>
<dbReference type="AlphaFoldDB" id="A0A9D5K836"/>
<dbReference type="CDD" id="cd06550">
    <property type="entry name" value="TM_ABC_iron-siderophores_like"/>
    <property type="match status" value="1"/>
</dbReference>
<feature type="transmembrane region" description="Helical" evidence="7">
    <location>
        <begin position="117"/>
        <end position="147"/>
    </location>
</feature>
<keyword evidence="6" id="KW-0813">Transport</keyword>